<dbReference type="Proteomes" id="UP001295740">
    <property type="component" value="Unassembled WGS sequence"/>
</dbReference>
<keyword evidence="13" id="KW-1185">Reference proteome</keyword>
<dbReference type="GO" id="GO:0006488">
    <property type="term" value="P:dolichol-linked oligosaccharide biosynthetic process"/>
    <property type="evidence" value="ECO:0007669"/>
    <property type="project" value="InterPro"/>
</dbReference>
<evidence type="ECO:0000313" key="13">
    <source>
        <dbReference type="Proteomes" id="UP001295740"/>
    </source>
</evidence>
<evidence type="ECO:0000256" key="5">
    <source>
        <dbReference type="ARBA" id="ARBA00017467"/>
    </source>
</evidence>
<comment type="similarity">
    <text evidence="3 11">Belongs to the ALG14 family.</text>
</comment>
<gene>
    <name evidence="11" type="primary">ALG14</name>
    <name evidence="12" type="ORF">KHLLAP_LOCUS11715</name>
</gene>
<accession>A0AAI8VUD3</accession>
<evidence type="ECO:0000256" key="3">
    <source>
        <dbReference type="ARBA" id="ARBA00009731"/>
    </source>
</evidence>
<sequence>METDRGRQIQTSIAEAIPALVRLILYFGGMSLGMVFIAAVTDFINARTPRAVMCAILVILFCLGYWMTMTTLNGLVRSGSAHYVLMICGSGGHTAEMIGMIERSIRPEDSSHRRWAVGIGDEMSFGKVMAFERRLMQRFSHLELDSGTFDIVWFERARVVHQSWLTTPFTAVLSMIGIFRILITPAHRRPASAFRFPGVIVTNGPGTGFLFLLAARVLKTFHVVPKSHMKTIFVESWARIKTLSLTGKLIHRCKLADVFIVQSRGLTAYGIFAENMPAMPVVPQFALDQQ</sequence>
<comment type="subunit">
    <text evidence="4 11">Heterodimer with ALG13 to form a functional enzyme.</text>
</comment>
<dbReference type="PANTHER" id="PTHR12154:SF4">
    <property type="entry name" value="UDP-N-ACETYLGLUCOSAMINE TRANSFERASE SUBUNIT ALG14 HOMOLOG"/>
    <property type="match status" value="1"/>
</dbReference>
<evidence type="ECO:0000256" key="9">
    <source>
        <dbReference type="ARBA" id="ARBA00023136"/>
    </source>
</evidence>
<dbReference type="Gene3D" id="3.40.50.2000">
    <property type="entry name" value="Glycogen Phosphorylase B"/>
    <property type="match status" value="1"/>
</dbReference>
<dbReference type="GO" id="GO:0043541">
    <property type="term" value="C:UDP-N-acetylglucosamine transferase complex"/>
    <property type="evidence" value="ECO:0007669"/>
    <property type="project" value="TreeGrafter"/>
</dbReference>
<evidence type="ECO:0000313" key="12">
    <source>
        <dbReference type="EMBL" id="CAJ2511247.1"/>
    </source>
</evidence>
<dbReference type="AlphaFoldDB" id="A0AAI8VUD3"/>
<evidence type="ECO:0000256" key="2">
    <source>
        <dbReference type="ARBA" id="ARBA00004590"/>
    </source>
</evidence>
<dbReference type="PANTHER" id="PTHR12154">
    <property type="entry name" value="GLYCOSYL TRANSFERASE-RELATED"/>
    <property type="match status" value="1"/>
</dbReference>
<dbReference type="InterPro" id="IPR013969">
    <property type="entry name" value="Oligosacch_biosynth_Alg14"/>
</dbReference>
<comment type="caution">
    <text evidence="11">Lacks conserved residue(s) required for the propagation of feature annotation.</text>
</comment>
<keyword evidence="9 11" id="KW-0472">Membrane</keyword>
<evidence type="ECO:0000256" key="4">
    <source>
        <dbReference type="ARBA" id="ARBA00011335"/>
    </source>
</evidence>
<dbReference type="GO" id="GO:0004577">
    <property type="term" value="F:N-acetylglucosaminyldiphosphodolichol N-acetylglucosaminyltransferase activity"/>
    <property type="evidence" value="ECO:0007669"/>
    <property type="project" value="TreeGrafter"/>
</dbReference>
<feature type="transmembrane region" description="Helical" evidence="11">
    <location>
        <begin position="164"/>
        <end position="183"/>
    </location>
</feature>
<dbReference type="Pfam" id="PF08660">
    <property type="entry name" value="Alg14"/>
    <property type="match status" value="1"/>
</dbReference>
<reference evidence="12" key="1">
    <citation type="submission" date="2023-10" db="EMBL/GenBank/DDBJ databases">
        <authorList>
            <person name="Hackl T."/>
        </authorList>
    </citation>
    <scope>NUCLEOTIDE SEQUENCE</scope>
</reference>
<evidence type="ECO:0000256" key="1">
    <source>
        <dbReference type="ARBA" id="ARBA00004389"/>
    </source>
</evidence>
<keyword evidence="6 11" id="KW-0812">Transmembrane</keyword>
<organism evidence="12 13">
    <name type="scientific">Anthostomella pinea</name>
    <dbReference type="NCBI Taxonomy" id="933095"/>
    <lineage>
        <taxon>Eukaryota</taxon>
        <taxon>Fungi</taxon>
        <taxon>Dikarya</taxon>
        <taxon>Ascomycota</taxon>
        <taxon>Pezizomycotina</taxon>
        <taxon>Sordariomycetes</taxon>
        <taxon>Xylariomycetidae</taxon>
        <taxon>Xylariales</taxon>
        <taxon>Xylariaceae</taxon>
        <taxon>Anthostomella</taxon>
    </lineage>
</organism>
<keyword evidence="8 11" id="KW-1133">Transmembrane helix</keyword>
<evidence type="ECO:0000256" key="11">
    <source>
        <dbReference type="RuleBase" id="RU362127"/>
    </source>
</evidence>
<name>A0AAI8VUD3_9PEZI</name>
<protein>
    <recommendedName>
        <fullName evidence="5 11">UDP-N-acetylglucosamine transferase subunit ALG14</fullName>
    </recommendedName>
    <alternativeName>
        <fullName evidence="10 11">Asparagine-linked glycosylation protein 14</fullName>
    </alternativeName>
</protein>
<feature type="transmembrane region" description="Helical" evidence="11">
    <location>
        <begin position="51"/>
        <end position="68"/>
    </location>
</feature>
<comment type="function">
    <text evidence="11">Involved in protein N-glycosylation. Essential for the second step of the dolichol-linked oligosaccharide pathway. Anchors the catalytic subunit ALG13 to the ER.</text>
</comment>
<evidence type="ECO:0000256" key="6">
    <source>
        <dbReference type="ARBA" id="ARBA00022692"/>
    </source>
</evidence>
<keyword evidence="7 11" id="KW-0256">Endoplasmic reticulum</keyword>
<dbReference type="GO" id="GO:0031965">
    <property type="term" value="C:nuclear membrane"/>
    <property type="evidence" value="ECO:0007669"/>
    <property type="project" value="UniProtKB-SubCell"/>
</dbReference>
<comment type="caution">
    <text evidence="12">The sequence shown here is derived from an EMBL/GenBank/DDBJ whole genome shotgun (WGS) entry which is preliminary data.</text>
</comment>
<comment type="subcellular location">
    <subcellularLocation>
        <location evidence="1 11">Endoplasmic reticulum membrane</location>
        <topology evidence="1 11">Single-pass membrane protein</topology>
    </subcellularLocation>
    <subcellularLocation>
        <location evidence="2">Nucleus membrane</location>
        <topology evidence="2">Single-pass membrane protein</topology>
    </subcellularLocation>
</comment>
<evidence type="ECO:0000256" key="10">
    <source>
        <dbReference type="ARBA" id="ARBA00032062"/>
    </source>
</evidence>
<feature type="transmembrane region" description="Helical" evidence="11">
    <location>
        <begin position="195"/>
        <end position="218"/>
    </location>
</feature>
<feature type="transmembrane region" description="Helical" evidence="11">
    <location>
        <begin position="23"/>
        <end position="44"/>
    </location>
</feature>
<dbReference type="EMBL" id="CAUWAG010000018">
    <property type="protein sequence ID" value="CAJ2511247.1"/>
    <property type="molecule type" value="Genomic_DNA"/>
</dbReference>
<evidence type="ECO:0000256" key="7">
    <source>
        <dbReference type="ARBA" id="ARBA00022824"/>
    </source>
</evidence>
<evidence type="ECO:0000256" key="8">
    <source>
        <dbReference type="ARBA" id="ARBA00022989"/>
    </source>
</evidence>
<proteinExistence type="inferred from homology"/>